<sequence length="155" mass="16859">METSQNRLPVACLSGLVPGHVPMATQPAHVGTTTDFAFFFCSTPCFDISRLHCFFLFVLLVSVPGAMFKSPGVEDAAVAVPFMCARCLLPEGEHGGKPKTGGRVEGGNTSFGIIKPHSRLHVAPDVDIDSDGYVRCILMEMPFIHPRRRRSEKKG</sequence>
<dbReference type="Proteomes" id="UP000253664">
    <property type="component" value="Unassembled WGS sequence"/>
</dbReference>
<evidence type="ECO:0000313" key="2">
    <source>
        <dbReference type="Proteomes" id="UP000253664"/>
    </source>
</evidence>
<feature type="non-terminal residue" evidence="1">
    <location>
        <position position="155"/>
    </location>
</feature>
<dbReference type="EMBL" id="LKCN02000001">
    <property type="protein sequence ID" value="RCI17070.1"/>
    <property type="molecule type" value="Genomic_DNA"/>
</dbReference>
<proteinExistence type="predicted"/>
<comment type="caution">
    <text evidence="1">The sequence shown here is derived from an EMBL/GenBank/DDBJ whole genome shotgun (WGS) entry which is preliminary data.</text>
</comment>
<dbReference type="AlphaFoldDB" id="A0A367LRT7"/>
<keyword evidence="2" id="KW-1185">Reference proteome</keyword>
<gene>
    <name evidence="1" type="ORF">L249_3244</name>
</gene>
<accession>A0A367LRT7</accession>
<reference evidence="1 2" key="1">
    <citation type="journal article" date="2015" name="BMC Genomics">
        <title>Insights from the genome of Ophiocordyceps polyrhachis-furcata to pathogenicity and host specificity in insect fungi.</title>
        <authorList>
            <person name="Wichadakul D."/>
            <person name="Kobmoo N."/>
            <person name="Ingsriswang S."/>
            <person name="Tangphatsornruang S."/>
            <person name="Chantasingh D."/>
            <person name="Luangsa-ard J.J."/>
            <person name="Eurwilaichitr L."/>
        </authorList>
    </citation>
    <scope>NUCLEOTIDE SEQUENCE [LARGE SCALE GENOMIC DNA]</scope>
    <source>
        <strain evidence="1 2">BCC 54312</strain>
    </source>
</reference>
<evidence type="ECO:0000313" key="1">
    <source>
        <dbReference type="EMBL" id="RCI17070.1"/>
    </source>
</evidence>
<protein>
    <submittedName>
        <fullName evidence="1">Uncharacterized protein</fullName>
    </submittedName>
</protein>
<name>A0A367LRT7_9HYPO</name>
<organism evidence="1 2">
    <name type="scientific">Ophiocordyceps polyrhachis-furcata BCC 54312</name>
    <dbReference type="NCBI Taxonomy" id="1330021"/>
    <lineage>
        <taxon>Eukaryota</taxon>
        <taxon>Fungi</taxon>
        <taxon>Dikarya</taxon>
        <taxon>Ascomycota</taxon>
        <taxon>Pezizomycotina</taxon>
        <taxon>Sordariomycetes</taxon>
        <taxon>Hypocreomycetidae</taxon>
        <taxon>Hypocreales</taxon>
        <taxon>Ophiocordycipitaceae</taxon>
        <taxon>Ophiocordyceps</taxon>
    </lineage>
</organism>